<evidence type="ECO:0000256" key="3">
    <source>
        <dbReference type="ARBA" id="ARBA00008981"/>
    </source>
</evidence>
<evidence type="ECO:0000256" key="6">
    <source>
        <dbReference type="ARBA" id="ARBA00023244"/>
    </source>
</evidence>
<dbReference type="Gene3D" id="3.40.640.10">
    <property type="entry name" value="Type I PLP-dependent aspartate aminotransferase-like (Major domain)"/>
    <property type="match status" value="1"/>
</dbReference>
<keyword evidence="6 7" id="KW-0627">Porphyrin biosynthesis</keyword>
<feature type="modified residue" description="N6-(pyridoxal phosphate)lysine" evidence="7">
    <location>
        <position position="267"/>
    </location>
</feature>
<sequence>MNQERSHALFSRARELIPGGVNSPVRAFKSVGGEPFFAQRAEGAYLIDVDGNRYVDYVGSWGPMIAGHAHPQVLAAVTDTMVNGLSFGVPNPLEVTMAERIAQIVPSCEMVRMVNSGTEATLSAIRVARGATGRSRIVKFEGCYHGHGDSFLVKAGSGVMTLGLPNSPGVPSALADLTSTIAYNDFDAATKLFDEVGSEIAGLIIEPIVGNANCILPRDGYLQHLRELCTKHGALLIFDEVMTGFRVALGGAQARYGITPDLSTFGKIIGGGMPVGAYGGRRDLMEQVAPSGPIYQAGTLSGNPVAMAAGLATLDLIQVPGFHTELERRTHVLCDGLEAAARDAGIAFTTTRAPGMFGLYFREGPVETFEDAKASDTARFNRFFHAMLGRGVYLAPSAFEAGFLSSAHGEAEIAHTVEAARASFAEIA</sequence>
<gene>
    <name evidence="7 8" type="primary">hemL</name>
    <name evidence="8" type="ORF">LA521A_31790</name>
</gene>
<dbReference type="PROSITE" id="PS00600">
    <property type="entry name" value="AA_TRANSFER_CLASS_3"/>
    <property type="match status" value="1"/>
</dbReference>
<dbReference type="NCBIfam" id="TIGR00713">
    <property type="entry name" value="hemL"/>
    <property type="match status" value="1"/>
</dbReference>
<organism evidence="8 9">
    <name type="scientific">Lysobacter auxotrophicus</name>
    <dbReference type="NCBI Taxonomy" id="2992573"/>
    <lineage>
        <taxon>Bacteria</taxon>
        <taxon>Pseudomonadati</taxon>
        <taxon>Pseudomonadota</taxon>
        <taxon>Gammaproteobacteria</taxon>
        <taxon>Lysobacterales</taxon>
        <taxon>Lysobacteraceae</taxon>
        <taxon>Lysobacter</taxon>
    </lineage>
</organism>
<evidence type="ECO:0000256" key="2">
    <source>
        <dbReference type="ARBA" id="ARBA00004819"/>
    </source>
</evidence>
<dbReference type="CDD" id="cd00610">
    <property type="entry name" value="OAT_like"/>
    <property type="match status" value="1"/>
</dbReference>
<name>A0ABM8DHC1_9GAMM</name>
<proteinExistence type="inferred from homology"/>
<evidence type="ECO:0000256" key="1">
    <source>
        <dbReference type="ARBA" id="ARBA00001933"/>
    </source>
</evidence>
<dbReference type="EMBL" id="AP027041">
    <property type="protein sequence ID" value="BDU17978.1"/>
    <property type="molecule type" value="Genomic_DNA"/>
</dbReference>
<dbReference type="Proteomes" id="UP001317822">
    <property type="component" value="Chromosome"/>
</dbReference>
<comment type="catalytic activity">
    <reaction evidence="7">
        <text>(S)-4-amino-5-oxopentanoate = 5-aminolevulinate</text>
        <dbReference type="Rhea" id="RHEA:14265"/>
        <dbReference type="ChEBI" id="CHEBI:57501"/>
        <dbReference type="ChEBI" id="CHEBI:356416"/>
        <dbReference type="EC" id="5.4.3.8"/>
    </reaction>
</comment>
<keyword evidence="7" id="KW-0963">Cytoplasm</keyword>
<dbReference type="InterPro" id="IPR004639">
    <property type="entry name" value="4pyrrol_synth_GluAld_NH2Trfase"/>
</dbReference>
<dbReference type="InterPro" id="IPR015421">
    <property type="entry name" value="PyrdxlP-dep_Trfase_major"/>
</dbReference>
<evidence type="ECO:0000313" key="9">
    <source>
        <dbReference type="Proteomes" id="UP001317822"/>
    </source>
</evidence>
<dbReference type="NCBIfam" id="NF000818">
    <property type="entry name" value="PRK00062.1"/>
    <property type="match status" value="1"/>
</dbReference>
<comment type="pathway">
    <text evidence="2">Porphyrin-containing compound metabolism; protoporphyrin-IX biosynthesis; 5-aminolevulinate from L-glutamyl-tRNA(Glu): step 2/2.</text>
</comment>
<dbReference type="EC" id="5.4.3.8" evidence="7"/>
<comment type="subcellular location">
    <subcellularLocation>
        <location evidence="7">Cytoplasm</location>
    </subcellularLocation>
</comment>
<dbReference type="InterPro" id="IPR005814">
    <property type="entry name" value="Aminotrans_3"/>
</dbReference>
<dbReference type="Gene3D" id="3.90.1150.10">
    <property type="entry name" value="Aspartate Aminotransferase, domain 1"/>
    <property type="match status" value="1"/>
</dbReference>
<dbReference type="InterPro" id="IPR049704">
    <property type="entry name" value="Aminotrans_3_PPA_site"/>
</dbReference>
<dbReference type="RefSeq" id="WP_281779867.1">
    <property type="nucleotide sequence ID" value="NZ_AP027041.1"/>
</dbReference>
<comment type="subunit">
    <text evidence="7">Homodimer.</text>
</comment>
<accession>A0ABM8DHC1</accession>
<evidence type="ECO:0000256" key="7">
    <source>
        <dbReference type="HAMAP-Rule" id="MF_00375"/>
    </source>
</evidence>
<dbReference type="PANTHER" id="PTHR43713:SF3">
    <property type="entry name" value="GLUTAMATE-1-SEMIALDEHYDE 2,1-AMINOMUTASE 1, CHLOROPLASTIC-RELATED"/>
    <property type="match status" value="1"/>
</dbReference>
<comment type="cofactor">
    <cofactor evidence="1 7">
        <name>pyridoxal 5'-phosphate</name>
        <dbReference type="ChEBI" id="CHEBI:597326"/>
    </cofactor>
</comment>
<evidence type="ECO:0000256" key="5">
    <source>
        <dbReference type="ARBA" id="ARBA00023235"/>
    </source>
</evidence>
<dbReference type="SUPFAM" id="SSF53383">
    <property type="entry name" value="PLP-dependent transferases"/>
    <property type="match status" value="1"/>
</dbReference>
<dbReference type="Pfam" id="PF00202">
    <property type="entry name" value="Aminotran_3"/>
    <property type="match status" value="1"/>
</dbReference>
<reference evidence="8 9" key="1">
    <citation type="journal article" date="2023" name="Int. J. Syst. Evol. Microbiol.">
        <title>Physiological and genomic analyses of cobalamin (vitamin B12)-auxotrophy of Lysobacter auxotrophicus sp. nov., a methionine-auxotrophic chitinolytic bacterium isolated from chitin-treated soil.</title>
        <authorList>
            <person name="Saito A."/>
            <person name="Dohra H."/>
            <person name="Hamada M."/>
            <person name="Moriuchi R."/>
            <person name="Kotsuchibashi Y."/>
            <person name="Mori K."/>
        </authorList>
    </citation>
    <scope>NUCLEOTIDE SEQUENCE [LARGE SCALE GENOMIC DNA]</scope>
    <source>
        <strain evidence="8 9">5-21a</strain>
    </source>
</reference>
<dbReference type="InterPro" id="IPR015422">
    <property type="entry name" value="PyrdxlP-dep_Trfase_small"/>
</dbReference>
<keyword evidence="4 7" id="KW-0663">Pyridoxal phosphate</keyword>
<dbReference type="InterPro" id="IPR015424">
    <property type="entry name" value="PyrdxlP-dep_Trfase"/>
</dbReference>
<evidence type="ECO:0000256" key="4">
    <source>
        <dbReference type="ARBA" id="ARBA00022898"/>
    </source>
</evidence>
<comment type="similarity">
    <text evidence="3 7">Belongs to the class-III pyridoxal-phosphate-dependent aminotransferase family. HemL subfamily.</text>
</comment>
<keyword evidence="5 7" id="KW-0413">Isomerase</keyword>
<dbReference type="HAMAP" id="MF_00375">
    <property type="entry name" value="HemL_aminotrans_3"/>
    <property type="match status" value="1"/>
</dbReference>
<protein>
    <recommendedName>
        <fullName evidence="7">Glutamate-1-semialdehyde 2,1-aminomutase</fullName>
        <shortName evidence="7">GSA</shortName>
        <ecNumber evidence="7">5.4.3.8</ecNumber>
    </recommendedName>
    <alternativeName>
        <fullName evidence="7">Glutamate-1-semialdehyde aminotransferase</fullName>
        <shortName evidence="7">GSA-AT</shortName>
    </alternativeName>
</protein>
<dbReference type="PANTHER" id="PTHR43713">
    <property type="entry name" value="GLUTAMATE-1-SEMIALDEHYDE 2,1-AMINOMUTASE"/>
    <property type="match status" value="1"/>
</dbReference>
<evidence type="ECO:0000313" key="8">
    <source>
        <dbReference type="EMBL" id="BDU17978.1"/>
    </source>
</evidence>
<keyword evidence="9" id="KW-1185">Reference proteome</keyword>